<comment type="caution">
    <text evidence="2">The sequence shown here is derived from an EMBL/GenBank/DDBJ whole genome shotgun (WGS) entry which is preliminary data.</text>
</comment>
<protein>
    <recommendedName>
        <fullName evidence="1">Bacterial mobilisation domain-containing protein</fullName>
    </recommendedName>
</protein>
<dbReference type="EMBL" id="LAYJ01000115">
    <property type="protein sequence ID" value="KKI50001.1"/>
    <property type="molecule type" value="Genomic_DNA"/>
</dbReference>
<evidence type="ECO:0000313" key="3">
    <source>
        <dbReference type="Proteomes" id="UP000034076"/>
    </source>
</evidence>
<dbReference type="Pfam" id="PF05713">
    <property type="entry name" value="MobC"/>
    <property type="match status" value="1"/>
</dbReference>
<keyword evidence="3" id="KW-1185">Reference proteome</keyword>
<name>A0A0M2NGD3_9FIRM</name>
<dbReference type="AlphaFoldDB" id="A0A0M2NGD3"/>
<sequence>MTDERVVVIDRKVIGSIYAELNKIGSNVNQIAHIANSDKKISADSIRRVEQYFDEMKRLYDEKLRLL</sequence>
<evidence type="ECO:0000259" key="1">
    <source>
        <dbReference type="Pfam" id="PF05713"/>
    </source>
</evidence>
<proteinExistence type="predicted"/>
<dbReference type="STRING" id="270498.CHK_2617"/>
<dbReference type="Proteomes" id="UP000034076">
    <property type="component" value="Unassembled WGS sequence"/>
</dbReference>
<dbReference type="OrthoDB" id="9804743at2"/>
<dbReference type="InterPro" id="IPR008687">
    <property type="entry name" value="MobC"/>
</dbReference>
<gene>
    <name evidence="2" type="ORF">CHK_2617</name>
</gene>
<feature type="domain" description="Bacterial mobilisation" evidence="1">
    <location>
        <begin position="20"/>
        <end position="50"/>
    </location>
</feature>
<reference evidence="2 3" key="1">
    <citation type="submission" date="2015-04" db="EMBL/GenBank/DDBJ databases">
        <title>Draft genome sequence of bacteremic isolate Catabacter hongkongensis type strain HKU16T.</title>
        <authorList>
            <person name="Lau S.K."/>
            <person name="Teng J.L."/>
            <person name="Huang Y."/>
            <person name="Curreem S.O."/>
            <person name="Tsui S.K."/>
            <person name="Woo P.C."/>
        </authorList>
    </citation>
    <scope>NUCLEOTIDE SEQUENCE [LARGE SCALE GENOMIC DNA]</scope>
    <source>
        <strain evidence="2 3">HKU16</strain>
    </source>
</reference>
<organism evidence="2 3">
    <name type="scientific">Christensenella hongkongensis</name>
    <dbReference type="NCBI Taxonomy" id="270498"/>
    <lineage>
        <taxon>Bacteria</taxon>
        <taxon>Bacillati</taxon>
        <taxon>Bacillota</taxon>
        <taxon>Clostridia</taxon>
        <taxon>Christensenellales</taxon>
        <taxon>Christensenellaceae</taxon>
        <taxon>Christensenella</taxon>
    </lineage>
</organism>
<accession>A0A0M2NGD3</accession>
<evidence type="ECO:0000313" key="2">
    <source>
        <dbReference type="EMBL" id="KKI50001.1"/>
    </source>
</evidence>